<protein>
    <submittedName>
        <fullName evidence="1">Uncharacterized protein</fullName>
    </submittedName>
</protein>
<name>A0A0E9QMS9_ANGAN</name>
<accession>A0A0E9QMS9</accession>
<organism evidence="1">
    <name type="scientific">Anguilla anguilla</name>
    <name type="common">European freshwater eel</name>
    <name type="synonym">Muraena anguilla</name>
    <dbReference type="NCBI Taxonomy" id="7936"/>
    <lineage>
        <taxon>Eukaryota</taxon>
        <taxon>Metazoa</taxon>
        <taxon>Chordata</taxon>
        <taxon>Craniata</taxon>
        <taxon>Vertebrata</taxon>
        <taxon>Euteleostomi</taxon>
        <taxon>Actinopterygii</taxon>
        <taxon>Neopterygii</taxon>
        <taxon>Teleostei</taxon>
        <taxon>Anguilliformes</taxon>
        <taxon>Anguillidae</taxon>
        <taxon>Anguilla</taxon>
    </lineage>
</organism>
<evidence type="ECO:0000313" key="1">
    <source>
        <dbReference type="EMBL" id="JAH17348.1"/>
    </source>
</evidence>
<dbReference type="AlphaFoldDB" id="A0A0E9QMS9"/>
<reference evidence="1" key="2">
    <citation type="journal article" date="2015" name="Fish Shellfish Immunol.">
        <title>Early steps in the European eel (Anguilla anguilla)-Vibrio vulnificus interaction in the gills: Role of the RtxA13 toxin.</title>
        <authorList>
            <person name="Callol A."/>
            <person name="Pajuelo D."/>
            <person name="Ebbesson L."/>
            <person name="Teles M."/>
            <person name="MacKenzie S."/>
            <person name="Amaro C."/>
        </authorList>
    </citation>
    <scope>NUCLEOTIDE SEQUENCE</scope>
</reference>
<proteinExistence type="predicted"/>
<dbReference type="EMBL" id="GBXM01091229">
    <property type="protein sequence ID" value="JAH17348.1"/>
    <property type="molecule type" value="Transcribed_RNA"/>
</dbReference>
<reference evidence="1" key="1">
    <citation type="submission" date="2014-11" db="EMBL/GenBank/DDBJ databases">
        <authorList>
            <person name="Amaro Gonzalez C."/>
        </authorList>
    </citation>
    <scope>NUCLEOTIDE SEQUENCE</scope>
</reference>
<sequence>MLINSQLGGMAASFLAQTPSEWIAVKIAINTPFSLARLSKKSESNYCLDNNALCICQTVVI</sequence>